<evidence type="ECO:0000256" key="1">
    <source>
        <dbReference type="ARBA" id="ARBA00004141"/>
    </source>
</evidence>
<keyword evidence="4" id="KW-0479">Metal-binding</keyword>
<dbReference type="GO" id="GO:0004842">
    <property type="term" value="F:ubiquitin-protein transferase activity"/>
    <property type="evidence" value="ECO:0007669"/>
    <property type="project" value="TreeGrafter"/>
</dbReference>
<dbReference type="EMBL" id="OV651818">
    <property type="protein sequence ID" value="CAH1112509.1"/>
    <property type="molecule type" value="Genomic_DNA"/>
</dbReference>
<keyword evidence="7" id="KW-0862">Zinc</keyword>
<proteinExistence type="predicted"/>
<evidence type="ECO:0000313" key="13">
    <source>
        <dbReference type="Proteomes" id="UP001153636"/>
    </source>
</evidence>
<sequence length="385" mass="43743">MKDNKSYLKNGVENIFVTILLSESTTSFLNLNLPHVEHMHPDNSKIFIISPEHYKHTNNRIGEEDLMKHIKDRDRFVQIKYISDPGTSGTNSSSDFTERSMQTGISDEDLYRTHLKMASDVGLFKTNFSSKSSCGYEECDSDLEIEDKLKTPKSAIFETTRIKPLPLLTARTTAHSNKLNSYSTDIYVSLLDSSINSSEYICRICHGGESIDDLLTPCRCRGTVALVHLKCLERWLKDSQHSSCELCQHHYKIVRKPKYSVVCSIPAYLKDNGPQLKEVLLDLFAFAIYTPSAVASTYMLMVLCESLVKSNIVTTGTFSSHLLAFSAVFGMAAIDFTYSSWLLYTCQKHLESWRDWYHSNTTLKVVLSPIKLRPHKKLKNLVNHS</sequence>
<protein>
    <recommendedName>
        <fullName evidence="11">RING-CH-type domain-containing protein</fullName>
    </recommendedName>
</protein>
<feature type="domain" description="RING-CH-type" evidence="11">
    <location>
        <begin position="194"/>
        <end position="254"/>
    </location>
</feature>
<accession>A0A9P0D5T5</accession>
<comment type="subcellular location">
    <subcellularLocation>
        <location evidence="1">Membrane</location>
        <topology evidence="1">Multi-pass membrane protein</topology>
    </subcellularLocation>
</comment>
<evidence type="ECO:0000256" key="3">
    <source>
        <dbReference type="ARBA" id="ARBA00022692"/>
    </source>
</evidence>
<dbReference type="InterPro" id="IPR013083">
    <property type="entry name" value="Znf_RING/FYVE/PHD"/>
</dbReference>
<keyword evidence="5" id="KW-0863">Zinc-finger</keyword>
<dbReference type="Proteomes" id="UP001153636">
    <property type="component" value="Chromosome 6"/>
</dbReference>
<keyword evidence="2" id="KW-0808">Transferase</keyword>
<evidence type="ECO:0000256" key="7">
    <source>
        <dbReference type="ARBA" id="ARBA00022833"/>
    </source>
</evidence>
<gene>
    <name evidence="12" type="ORF">PSYICH_LOCUS12437</name>
</gene>
<feature type="transmembrane region" description="Helical" evidence="10">
    <location>
        <begin position="279"/>
        <end position="301"/>
    </location>
</feature>
<keyword evidence="9 10" id="KW-0472">Membrane</keyword>
<dbReference type="OrthoDB" id="273089at2759"/>
<evidence type="ECO:0000256" key="4">
    <source>
        <dbReference type="ARBA" id="ARBA00022723"/>
    </source>
</evidence>
<feature type="transmembrane region" description="Helical" evidence="10">
    <location>
        <begin position="321"/>
        <end position="344"/>
    </location>
</feature>
<dbReference type="PANTHER" id="PTHR46065:SF3">
    <property type="entry name" value="FI20425P1"/>
    <property type="match status" value="1"/>
</dbReference>
<evidence type="ECO:0000256" key="5">
    <source>
        <dbReference type="ARBA" id="ARBA00022771"/>
    </source>
</evidence>
<evidence type="ECO:0000313" key="12">
    <source>
        <dbReference type="EMBL" id="CAH1112509.1"/>
    </source>
</evidence>
<reference evidence="12" key="1">
    <citation type="submission" date="2022-01" db="EMBL/GenBank/DDBJ databases">
        <authorList>
            <person name="King R."/>
        </authorList>
    </citation>
    <scope>NUCLEOTIDE SEQUENCE</scope>
</reference>
<keyword evidence="6" id="KW-0833">Ubl conjugation pathway</keyword>
<keyword evidence="13" id="KW-1185">Reference proteome</keyword>
<evidence type="ECO:0000256" key="10">
    <source>
        <dbReference type="SAM" id="Phobius"/>
    </source>
</evidence>
<keyword evidence="8 10" id="KW-1133">Transmembrane helix</keyword>
<evidence type="ECO:0000256" key="6">
    <source>
        <dbReference type="ARBA" id="ARBA00022786"/>
    </source>
</evidence>
<dbReference type="PROSITE" id="PS51292">
    <property type="entry name" value="ZF_RING_CH"/>
    <property type="match status" value="1"/>
</dbReference>
<dbReference type="InterPro" id="IPR011016">
    <property type="entry name" value="Znf_RING-CH"/>
</dbReference>
<keyword evidence="3 10" id="KW-0812">Transmembrane</keyword>
<dbReference type="Pfam" id="PF12906">
    <property type="entry name" value="RINGv"/>
    <property type="match status" value="1"/>
</dbReference>
<name>A0A9P0D5T5_9CUCU</name>
<organism evidence="12 13">
    <name type="scientific">Psylliodes chrysocephalus</name>
    <dbReference type="NCBI Taxonomy" id="3402493"/>
    <lineage>
        <taxon>Eukaryota</taxon>
        <taxon>Metazoa</taxon>
        <taxon>Ecdysozoa</taxon>
        <taxon>Arthropoda</taxon>
        <taxon>Hexapoda</taxon>
        <taxon>Insecta</taxon>
        <taxon>Pterygota</taxon>
        <taxon>Neoptera</taxon>
        <taxon>Endopterygota</taxon>
        <taxon>Coleoptera</taxon>
        <taxon>Polyphaga</taxon>
        <taxon>Cucujiformia</taxon>
        <taxon>Chrysomeloidea</taxon>
        <taxon>Chrysomelidae</taxon>
        <taxon>Galerucinae</taxon>
        <taxon>Alticini</taxon>
        <taxon>Psylliodes</taxon>
    </lineage>
</organism>
<dbReference type="GO" id="GO:0016020">
    <property type="term" value="C:membrane"/>
    <property type="evidence" value="ECO:0007669"/>
    <property type="project" value="UniProtKB-SubCell"/>
</dbReference>
<dbReference type="SUPFAM" id="SSF57850">
    <property type="entry name" value="RING/U-box"/>
    <property type="match status" value="1"/>
</dbReference>
<evidence type="ECO:0000256" key="8">
    <source>
        <dbReference type="ARBA" id="ARBA00022989"/>
    </source>
</evidence>
<dbReference type="PANTHER" id="PTHR46065">
    <property type="entry name" value="E3 UBIQUITIN-PROTEIN LIGASE MARCH 2/3 FAMILY MEMBER"/>
    <property type="match status" value="1"/>
</dbReference>
<evidence type="ECO:0000256" key="9">
    <source>
        <dbReference type="ARBA" id="ARBA00023136"/>
    </source>
</evidence>
<evidence type="ECO:0000256" key="2">
    <source>
        <dbReference type="ARBA" id="ARBA00022679"/>
    </source>
</evidence>
<dbReference type="Gene3D" id="3.30.40.10">
    <property type="entry name" value="Zinc/RING finger domain, C3HC4 (zinc finger)"/>
    <property type="match status" value="1"/>
</dbReference>
<dbReference type="SMART" id="SM00744">
    <property type="entry name" value="RINGv"/>
    <property type="match status" value="1"/>
</dbReference>
<dbReference type="AlphaFoldDB" id="A0A9P0D5T5"/>
<dbReference type="GO" id="GO:0008270">
    <property type="term" value="F:zinc ion binding"/>
    <property type="evidence" value="ECO:0007669"/>
    <property type="project" value="UniProtKB-KW"/>
</dbReference>
<dbReference type="GO" id="GO:0016567">
    <property type="term" value="P:protein ubiquitination"/>
    <property type="evidence" value="ECO:0007669"/>
    <property type="project" value="TreeGrafter"/>
</dbReference>
<evidence type="ECO:0000259" key="11">
    <source>
        <dbReference type="PROSITE" id="PS51292"/>
    </source>
</evidence>